<feature type="transmembrane region" description="Helical" evidence="4">
    <location>
        <begin position="289"/>
        <end position="309"/>
    </location>
</feature>
<feature type="transmembrane region" description="Helical" evidence="4">
    <location>
        <begin position="201"/>
        <end position="225"/>
    </location>
</feature>
<evidence type="ECO:0000256" key="1">
    <source>
        <dbReference type="ARBA" id="ARBA00022692"/>
    </source>
</evidence>
<feature type="transmembrane region" description="Helical" evidence="4">
    <location>
        <begin position="157"/>
        <end position="180"/>
    </location>
</feature>
<feature type="domain" description="Major facilitator superfamily (MFS) profile" evidence="5">
    <location>
        <begin position="8"/>
        <end position="372"/>
    </location>
</feature>
<feature type="transmembrane region" description="Helical" evidence="4">
    <location>
        <begin position="75"/>
        <end position="95"/>
    </location>
</feature>
<name>A0A0P1EYV7_9RHOB</name>
<evidence type="ECO:0000259" key="5">
    <source>
        <dbReference type="PROSITE" id="PS50850"/>
    </source>
</evidence>
<reference evidence="6 7" key="1">
    <citation type="submission" date="2015-09" db="EMBL/GenBank/DDBJ databases">
        <authorList>
            <consortium name="Swine Surveillance"/>
        </authorList>
    </citation>
    <scope>NUCLEOTIDE SEQUENCE [LARGE SCALE GENOMIC DNA]</scope>
    <source>
        <strain evidence="6 7">CECT 5294</strain>
    </source>
</reference>
<organism evidence="6 7">
    <name type="scientific">Thalassobacter stenotrophicus</name>
    <dbReference type="NCBI Taxonomy" id="266809"/>
    <lineage>
        <taxon>Bacteria</taxon>
        <taxon>Pseudomonadati</taxon>
        <taxon>Pseudomonadota</taxon>
        <taxon>Alphaproteobacteria</taxon>
        <taxon>Rhodobacterales</taxon>
        <taxon>Roseobacteraceae</taxon>
        <taxon>Thalassobacter</taxon>
    </lineage>
</organism>
<gene>
    <name evidence="6" type="ORF">THS5294_01694</name>
</gene>
<sequence>MERTRWGLVALLFVMGMFAAAQFGKVSLTLNEHAAVFDRSPTGVALFVSLVGLVGLFCGAAAGAIVAWLSPRTSLLIGLVLSAAVSLAQSFLPPAEVYAALRLLEGVPHLTLVVAAPPIMAMIATDRDRPVVMSIWAMFFGLSFALSALIVPALLEWGGLSLVLRAHGVGFLILLVLLWGQLPRTGRTGLSLNIIRLHRDIYTSLPIVAPGAGFVFYTVTYIALLTYLPLALERPELFVRLPLVSLCSTLLAGYVCRSVAPDRVAVVGFLGGAVASIGIGIGLPLSPDLAFFFLGLVPGASFAAIPFFNAGLADRTRSTGAIAQLGNLGTVSGTPIFAGLLAGFGLSGILLGLAGFCLAGAGVLLLIGRSLGDHKR</sequence>
<keyword evidence="2 4" id="KW-1133">Transmembrane helix</keyword>
<feature type="transmembrane region" description="Helical" evidence="4">
    <location>
        <begin position="44"/>
        <end position="68"/>
    </location>
</feature>
<evidence type="ECO:0000256" key="4">
    <source>
        <dbReference type="SAM" id="Phobius"/>
    </source>
</evidence>
<protein>
    <submittedName>
        <fullName evidence="6">Major Facilitator Superfamily protein</fullName>
    </submittedName>
</protein>
<dbReference type="InterPro" id="IPR011701">
    <property type="entry name" value="MFS"/>
</dbReference>
<evidence type="ECO:0000313" key="7">
    <source>
        <dbReference type="Proteomes" id="UP000051298"/>
    </source>
</evidence>
<feature type="transmembrane region" description="Helical" evidence="4">
    <location>
        <begin position="237"/>
        <end position="256"/>
    </location>
</feature>
<feature type="transmembrane region" description="Helical" evidence="4">
    <location>
        <begin position="348"/>
        <end position="367"/>
    </location>
</feature>
<dbReference type="Gene3D" id="1.20.1250.20">
    <property type="entry name" value="MFS general substrate transporter like domains"/>
    <property type="match status" value="1"/>
</dbReference>
<dbReference type="AlphaFoldDB" id="A0A0P1EYV7"/>
<evidence type="ECO:0000313" key="6">
    <source>
        <dbReference type="EMBL" id="CUH60405.1"/>
    </source>
</evidence>
<dbReference type="EMBL" id="CYRX01000025">
    <property type="protein sequence ID" value="CUH60405.1"/>
    <property type="molecule type" value="Genomic_DNA"/>
</dbReference>
<feature type="transmembrane region" description="Helical" evidence="4">
    <location>
        <begin position="263"/>
        <end position="283"/>
    </location>
</feature>
<proteinExistence type="predicted"/>
<dbReference type="InterPro" id="IPR036259">
    <property type="entry name" value="MFS_trans_sf"/>
</dbReference>
<feature type="transmembrane region" description="Helical" evidence="4">
    <location>
        <begin position="131"/>
        <end position="151"/>
    </location>
</feature>
<accession>A0A0P1EYV7</accession>
<dbReference type="PROSITE" id="PS50850">
    <property type="entry name" value="MFS"/>
    <property type="match status" value="1"/>
</dbReference>
<dbReference type="Proteomes" id="UP000051298">
    <property type="component" value="Unassembled WGS sequence"/>
</dbReference>
<evidence type="ECO:0000256" key="2">
    <source>
        <dbReference type="ARBA" id="ARBA00022989"/>
    </source>
</evidence>
<dbReference type="RefSeq" id="WP_058123384.1">
    <property type="nucleotide sequence ID" value="NZ_CYRX01000025.1"/>
</dbReference>
<evidence type="ECO:0000256" key="3">
    <source>
        <dbReference type="ARBA" id="ARBA00023136"/>
    </source>
</evidence>
<dbReference type="InterPro" id="IPR020846">
    <property type="entry name" value="MFS_dom"/>
</dbReference>
<keyword evidence="3 4" id="KW-0472">Membrane</keyword>
<keyword evidence="1 4" id="KW-0812">Transmembrane</keyword>
<feature type="transmembrane region" description="Helical" evidence="4">
    <location>
        <begin position="107"/>
        <end position="124"/>
    </location>
</feature>
<dbReference type="Pfam" id="PF07690">
    <property type="entry name" value="MFS_1"/>
    <property type="match status" value="1"/>
</dbReference>
<feature type="transmembrane region" description="Helical" evidence="4">
    <location>
        <begin position="321"/>
        <end position="342"/>
    </location>
</feature>
<dbReference type="GO" id="GO:0022857">
    <property type="term" value="F:transmembrane transporter activity"/>
    <property type="evidence" value="ECO:0007669"/>
    <property type="project" value="InterPro"/>
</dbReference>
<dbReference type="SUPFAM" id="SSF103473">
    <property type="entry name" value="MFS general substrate transporter"/>
    <property type="match status" value="1"/>
</dbReference>